<dbReference type="FunFam" id="3.40.50.980:FF:000001">
    <property type="entry name" value="Non-ribosomal peptide synthetase"/>
    <property type="match status" value="1"/>
</dbReference>
<dbReference type="GO" id="GO:0044550">
    <property type="term" value="P:secondary metabolite biosynthetic process"/>
    <property type="evidence" value="ECO:0007669"/>
    <property type="project" value="TreeGrafter"/>
</dbReference>
<dbReference type="PANTHER" id="PTHR45527">
    <property type="entry name" value="NONRIBOSOMAL PEPTIDE SYNTHETASE"/>
    <property type="match status" value="1"/>
</dbReference>
<dbReference type="GO" id="GO:0005737">
    <property type="term" value="C:cytoplasm"/>
    <property type="evidence" value="ECO:0007669"/>
    <property type="project" value="TreeGrafter"/>
</dbReference>
<dbReference type="InterPro" id="IPR020845">
    <property type="entry name" value="AMP-binding_CS"/>
</dbReference>
<dbReference type="InterPro" id="IPR002376">
    <property type="entry name" value="Formyl_transf_N"/>
</dbReference>
<keyword evidence="2" id="KW-0597">Phosphoprotein</keyword>
<reference evidence="5 6" key="1">
    <citation type="journal article" date="2013" name="Genome Announc.">
        <title>Genome Sequence of Novosphingobium lindaniclasticum LE124T, Isolated from a Hexachlorocyclohexane Dumpsite.</title>
        <authorList>
            <person name="Saxena A."/>
            <person name="Nayyar N."/>
            <person name="Sangwan N."/>
            <person name="Kumari R."/>
            <person name="Khurana J.P."/>
            <person name="Lal R."/>
        </authorList>
    </citation>
    <scope>NUCLEOTIDE SEQUENCE [LARGE SCALE GENOMIC DNA]</scope>
    <source>
        <strain evidence="5 6">LE124</strain>
    </source>
</reference>
<dbReference type="EMBL" id="ATHL01000076">
    <property type="protein sequence ID" value="EQB15310.1"/>
    <property type="molecule type" value="Genomic_DNA"/>
</dbReference>
<feature type="compositionally biased region" description="Basic and acidic residues" evidence="3">
    <location>
        <begin position="1434"/>
        <end position="1448"/>
    </location>
</feature>
<protein>
    <recommendedName>
        <fullName evidence="4">Carrier domain-containing protein</fullName>
    </recommendedName>
</protein>
<name>T0IU09_9SPHN</name>
<dbReference type="PROSITE" id="PS50075">
    <property type="entry name" value="CARRIER"/>
    <property type="match status" value="1"/>
</dbReference>
<dbReference type="InterPro" id="IPR025110">
    <property type="entry name" value="AMP-bd_C"/>
</dbReference>
<dbReference type="InterPro" id="IPR020806">
    <property type="entry name" value="PKS_PP-bd"/>
</dbReference>
<evidence type="ECO:0000256" key="3">
    <source>
        <dbReference type="SAM" id="MobiDB-lite"/>
    </source>
</evidence>
<dbReference type="InterPro" id="IPR045851">
    <property type="entry name" value="AMP-bd_C_sf"/>
</dbReference>
<dbReference type="Gene3D" id="1.10.1200.10">
    <property type="entry name" value="ACP-like"/>
    <property type="match status" value="1"/>
</dbReference>
<feature type="region of interest" description="Disordered" evidence="3">
    <location>
        <begin position="1434"/>
        <end position="1463"/>
    </location>
</feature>
<dbReference type="Pfam" id="PF13193">
    <property type="entry name" value="AMP-binding_C"/>
    <property type="match status" value="1"/>
</dbReference>
<dbReference type="GO" id="GO:0016705">
    <property type="term" value="F:oxidoreductase activity, acting on paired donors, with incorporation or reduction of molecular oxygen"/>
    <property type="evidence" value="ECO:0007669"/>
    <property type="project" value="InterPro"/>
</dbReference>
<dbReference type="SUPFAM" id="SSF47336">
    <property type="entry name" value="ACP-like"/>
    <property type="match status" value="1"/>
</dbReference>
<dbReference type="InterPro" id="IPR000873">
    <property type="entry name" value="AMP-dep_synth/lig_dom"/>
</dbReference>
<keyword evidence="6" id="KW-1185">Reference proteome</keyword>
<dbReference type="FunFam" id="3.30.300.30:FF:000010">
    <property type="entry name" value="Enterobactin synthetase component F"/>
    <property type="match status" value="1"/>
</dbReference>
<dbReference type="Proteomes" id="UP000015527">
    <property type="component" value="Unassembled WGS sequence"/>
</dbReference>
<evidence type="ECO:0000256" key="2">
    <source>
        <dbReference type="ARBA" id="ARBA00022553"/>
    </source>
</evidence>
<dbReference type="Gene3D" id="3.20.20.30">
    <property type="entry name" value="Luciferase-like domain"/>
    <property type="match status" value="1"/>
</dbReference>
<dbReference type="InterPro" id="IPR009081">
    <property type="entry name" value="PP-bd_ACP"/>
</dbReference>
<evidence type="ECO:0000313" key="5">
    <source>
        <dbReference type="EMBL" id="EQB15310.1"/>
    </source>
</evidence>
<accession>T0IU09</accession>
<dbReference type="SUPFAM" id="SSF53328">
    <property type="entry name" value="Formyltransferase"/>
    <property type="match status" value="1"/>
</dbReference>
<dbReference type="InterPro" id="IPR036661">
    <property type="entry name" value="Luciferase-like_sf"/>
</dbReference>
<dbReference type="InterPro" id="IPR036736">
    <property type="entry name" value="ACP-like_sf"/>
</dbReference>
<sequence length="1573" mass="169625">MASTIDSEMGGALVDMFALGKQSGGQRYRSVLIGDETLLAQCGEMLRSRAHEIVAVVAGQTTPAADWARRNRIPLLTRTRDLLAVDSAPLNWIFSISNLSVVPDEVLALASLGAINFHDGPLPARAGLNTPVWALLEGERDHGVTWHLMTDTVDAGPVLAAEPVRVEEGETAFSLNTRCFEAGLRSFAGIVDDLEGAVTRALPQAHAPLRIYGREHRPSAAATIDWTRPANDIARLVCALDFGPYANPMALPKAVIGETLALVQQVSVLDHRSGRPAGTILRGGEIPIVATGDRDLRIDRMASLDGAPMLLPEESSGAVFATLDPEQRARLDRLDTAIGRHEPWWRRRLQSRDSLQIPAFRSRPEGRAGQWARLDAALLSGTTEDMLAAILGWLARVADRDTVEIGFSDGITRAGLDDLALWFASELPLKVAADFDAPLSKLARNLEREIAQLRRHIGYSADLLARSPELRGLAMEHPVAVRIVDRLGEEVPPGQNVLDVAICPAEASCRWTYDVSRLPEADARDLLAGFEAFLSAADAAPDTALGRLSILSDSERALVLDSWNENSLHPAGEAPWYRDFAEQAARRPDNLAVTAGNVSLTYGQLDALSNRMARLLIAQGVGKETLVGLHLSRSAEMLACLIAVHKAGGGYVPLDPAYPQDRIAHMIADSGMTLIVSEARPTSPLPKTEARVLALEDLRSAAAAFSGDPFDGSSSGADLAYMIYTSGSTGRPKGVVVEHRNLRNFFTGMDAHLEPEGTWLAVTSLSFDISTLELLWPLTKGCHVVLASERQVRGDLAPAAPARHIGFSLFYFASSGGSNPADAYRLLLEGAHFADEHGFEAVWTPERHFHDFGGPYPNPSVASAAIAAVTSRIAIRAGSVVGTLHHPVRIAEEWALVDNLSKGRVGIAFASGWQPNDFVLNPAAFADRAASLKACMEDVRALWRGESRRFPGPLGGDVEVLTYPRPIQPELPCWITSAGNIATFVEAGRAGAFVLTHLLGQSIEEVAEKIAAYRQAWREAGHAGEGHATLMLHTFLGEDEAEVRERVRGPLIAYLRTATALLRDYAWSFPAFKRPGGAGASGDVDLGSLSEAETEALLDHAFERYFETSGLFGTPEDNLALIRRLGTLGVDEIGCLIDFGIDTDTVIAHLPAINRLRGLAQESGKERAGECPLHELIRRHGVTHLQCTPSLLQALASDPAARPALAGLKRLMAGGEAFPPGLAQDMLGLVNGSVMNMYGPTETTVWSTVHTIVPIDKAPPLGRPLANQQVYVLDRRLEPVRPGTPGELVIGGAGVVRGYHRRPELTAERFVPHPFHPGERAYRTGDLARQGADGTLEFLGRLDQQVKIRGHRIELGEIEAALAAQAEVSEAVVVARGEGGTTRLVGYVVPVSPAAAFDALRDRLRERLRIQLPEFMVPGSFVLLDALPRTPNGKIDRKALPEQGKEQAARPAATSEGSSQKVSVETAATPFEAKIRAIWCDLLHLSHVGREDNFFDIGGHSLLAIQLHRRLLAIAPGAVSLTDIFRFPTIAALGAHLSSESAPDAATREGQDRALARRAAQLRRGAVRSVMRT</sequence>
<dbReference type="SUPFAM" id="SSF56801">
    <property type="entry name" value="Acetyl-CoA synthetase-like"/>
    <property type="match status" value="2"/>
</dbReference>
<dbReference type="Gene3D" id="3.40.50.12780">
    <property type="entry name" value="N-terminal domain of ligase-like"/>
    <property type="match status" value="2"/>
</dbReference>
<dbReference type="NCBIfam" id="TIGR04020">
    <property type="entry name" value="seco_metab_LLM"/>
    <property type="match status" value="1"/>
</dbReference>
<dbReference type="Gene3D" id="3.30.300.30">
    <property type="match status" value="1"/>
</dbReference>
<dbReference type="SMART" id="SM00823">
    <property type="entry name" value="PKS_PP"/>
    <property type="match status" value="1"/>
</dbReference>
<dbReference type="CDD" id="cd05930">
    <property type="entry name" value="A_NRPS"/>
    <property type="match status" value="1"/>
</dbReference>
<dbReference type="PROSITE" id="PS00455">
    <property type="entry name" value="AMP_BINDING"/>
    <property type="match status" value="1"/>
</dbReference>
<dbReference type="InterPro" id="IPR024011">
    <property type="entry name" value="Biosynth_lucif-like_mOase_dom"/>
</dbReference>
<evidence type="ECO:0000256" key="1">
    <source>
        <dbReference type="ARBA" id="ARBA00022450"/>
    </source>
</evidence>
<keyword evidence="1" id="KW-0596">Phosphopantetheine</keyword>
<dbReference type="GO" id="GO:0043041">
    <property type="term" value="P:amino acid activation for nonribosomal peptide biosynthetic process"/>
    <property type="evidence" value="ECO:0007669"/>
    <property type="project" value="TreeGrafter"/>
</dbReference>
<dbReference type="FunFam" id="2.30.38.10:FF:000001">
    <property type="entry name" value="Non-ribosomal peptide synthetase PvdI"/>
    <property type="match status" value="1"/>
</dbReference>
<dbReference type="Pfam" id="PF00501">
    <property type="entry name" value="AMP-binding"/>
    <property type="match status" value="2"/>
</dbReference>
<dbReference type="RefSeq" id="WP_021234203.1">
    <property type="nucleotide sequence ID" value="NZ_ATHL01000076.1"/>
</dbReference>
<dbReference type="PANTHER" id="PTHR45527:SF1">
    <property type="entry name" value="FATTY ACID SYNTHASE"/>
    <property type="match status" value="1"/>
</dbReference>
<dbReference type="PATRIC" id="fig|1096930.3.peg.2345"/>
<dbReference type="InterPro" id="IPR011034">
    <property type="entry name" value="Formyl_transferase-like_C_sf"/>
</dbReference>
<dbReference type="SUPFAM" id="SSF50486">
    <property type="entry name" value="FMT C-terminal domain-like"/>
    <property type="match status" value="1"/>
</dbReference>
<feature type="domain" description="Carrier" evidence="4">
    <location>
        <begin position="1466"/>
        <end position="1541"/>
    </location>
</feature>
<dbReference type="Pfam" id="PF00296">
    <property type="entry name" value="Bac_luciferase"/>
    <property type="match status" value="1"/>
</dbReference>
<dbReference type="Gene3D" id="3.40.50.12230">
    <property type="match status" value="1"/>
</dbReference>
<comment type="caution">
    <text evidence="5">The sequence shown here is derived from an EMBL/GenBank/DDBJ whole genome shotgun (WGS) entry which is preliminary data.</text>
</comment>
<evidence type="ECO:0000259" key="4">
    <source>
        <dbReference type="PROSITE" id="PS50075"/>
    </source>
</evidence>
<evidence type="ECO:0000313" key="6">
    <source>
        <dbReference type="Proteomes" id="UP000015527"/>
    </source>
</evidence>
<dbReference type="InterPro" id="IPR011251">
    <property type="entry name" value="Luciferase-like_dom"/>
</dbReference>
<proteinExistence type="predicted"/>
<dbReference type="InterPro" id="IPR036477">
    <property type="entry name" value="Formyl_transf_N_sf"/>
</dbReference>
<dbReference type="Pfam" id="PF00550">
    <property type="entry name" value="PP-binding"/>
    <property type="match status" value="1"/>
</dbReference>
<dbReference type="eggNOG" id="COG1020">
    <property type="taxonomic scope" value="Bacteria"/>
</dbReference>
<dbReference type="SUPFAM" id="SSF51679">
    <property type="entry name" value="Bacterial luciferase-like"/>
    <property type="match status" value="1"/>
</dbReference>
<dbReference type="GO" id="GO:0031177">
    <property type="term" value="F:phosphopantetheine binding"/>
    <property type="evidence" value="ECO:0007669"/>
    <property type="project" value="InterPro"/>
</dbReference>
<dbReference type="InterPro" id="IPR042099">
    <property type="entry name" value="ANL_N_sf"/>
</dbReference>
<dbReference type="Gene3D" id="3.30.559.30">
    <property type="entry name" value="Nonribosomal peptide synthetase, condensation domain"/>
    <property type="match status" value="1"/>
</dbReference>
<dbReference type="Pfam" id="PF00551">
    <property type="entry name" value="Formyl_trans_N"/>
    <property type="match status" value="1"/>
</dbReference>
<dbReference type="SUPFAM" id="SSF52777">
    <property type="entry name" value="CoA-dependent acyltransferases"/>
    <property type="match status" value="1"/>
</dbReference>
<gene>
    <name evidence="5" type="ORF">L284_11785</name>
</gene>
<organism evidence="5 6">
    <name type="scientific">Novosphingobium lindaniclasticum LE124</name>
    <dbReference type="NCBI Taxonomy" id="1096930"/>
    <lineage>
        <taxon>Bacteria</taxon>
        <taxon>Pseudomonadati</taxon>
        <taxon>Pseudomonadota</taxon>
        <taxon>Alphaproteobacteria</taxon>
        <taxon>Sphingomonadales</taxon>
        <taxon>Sphingomonadaceae</taxon>
        <taxon>Novosphingobium</taxon>
    </lineage>
</organism>